<name>A0A5Q0TWP5_9VIRU</name>
<protein>
    <submittedName>
        <fullName evidence="1">Uncharacterized protein</fullName>
    </submittedName>
</protein>
<sequence>MRRGITEKYYEIATYVREEHLKKFGNLLQDATREAMRRVLAMKEEDIIAVPEEKVKEELKGAIWKVVYTDDAELHRKWLNFPKQLKKWLHYWVNKKLEVIELRELQKREIKERAKHLTFYLFGKVAELYRQGFFSSEVILSVLQELKDKPDEIKVWTVKEYEYKRYKLGEAVRVFINFKNYQELRDWYATLPVELRRGVWIATHYRLLDKFQNLWYNITHQDQ</sequence>
<accession>A0A5Q0TWP5</accession>
<organism evidence="1">
    <name type="scientific">uncultured virus</name>
    <dbReference type="NCBI Taxonomy" id="340016"/>
    <lineage>
        <taxon>Viruses</taxon>
        <taxon>environmental samples</taxon>
    </lineage>
</organism>
<dbReference type="EMBL" id="MK783188">
    <property type="protein sequence ID" value="QGA72474.1"/>
    <property type="molecule type" value="Genomic_DNA"/>
</dbReference>
<evidence type="ECO:0000313" key="1">
    <source>
        <dbReference type="EMBL" id="QGA72474.1"/>
    </source>
</evidence>
<proteinExistence type="predicted"/>
<reference evidence="1" key="1">
    <citation type="submission" date="2019-04" db="EMBL/GenBank/DDBJ databases">
        <title>Diversity and Distribution of a Novel Hyperthermophilic Aquificales Virus Family.</title>
        <authorList>
            <person name="Mead D.A."/>
            <person name="Chevrette M.G."/>
            <person name="Lodes M."/>
            <person name="Hedlund B."/>
            <person name="Schoenfeld T.W."/>
            <person name="Monsma S.A."/>
        </authorList>
    </citation>
    <scope>NUCLEOTIDE SEQUENCE</scope>
</reference>